<name>A0A0F9PED5_9ZZZZ</name>
<feature type="domain" description="Periplasmic copper-binding protein NosD beta helix" evidence="2">
    <location>
        <begin position="558"/>
        <end position="626"/>
    </location>
</feature>
<evidence type="ECO:0008006" key="5">
    <source>
        <dbReference type="Google" id="ProtNLM"/>
    </source>
</evidence>
<evidence type="ECO:0000313" key="4">
    <source>
        <dbReference type="EMBL" id="KKM99380.1"/>
    </source>
</evidence>
<evidence type="ECO:0000256" key="1">
    <source>
        <dbReference type="SAM" id="Phobius"/>
    </source>
</evidence>
<dbReference type="InterPro" id="IPR006626">
    <property type="entry name" value="PbH1"/>
</dbReference>
<dbReference type="SMART" id="SM00710">
    <property type="entry name" value="PbH1"/>
    <property type="match status" value="17"/>
</dbReference>
<reference evidence="4" key="1">
    <citation type="journal article" date="2015" name="Nature">
        <title>Complex archaea that bridge the gap between prokaryotes and eukaryotes.</title>
        <authorList>
            <person name="Spang A."/>
            <person name="Saw J.H."/>
            <person name="Jorgensen S.L."/>
            <person name="Zaremba-Niedzwiedzka K."/>
            <person name="Martijn J."/>
            <person name="Lind A.E."/>
            <person name="van Eijk R."/>
            <person name="Schleper C."/>
            <person name="Guy L."/>
            <person name="Ettema T.J."/>
        </authorList>
    </citation>
    <scope>NUCLEOTIDE SEQUENCE</scope>
</reference>
<dbReference type="SUPFAM" id="SSF51126">
    <property type="entry name" value="Pectin lyase-like"/>
    <property type="match status" value="2"/>
</dbReference>
<dbReference type="Pfam" id="PF13229">
    <property type="entry name" value="Beta_helix"/>
    <property type="match status" value="1"/>
</dbReference>
<comment type="caution">
    <text evidence="4">The sequence shown here is derived from an EMBL/GenBank/DDBJ whole genome shotgun (WGS) entry which is preliminary data.</text>
</comment>
<gene>
    <name evidence="4" type="ORF">LCGC14_1148470</name>
</gene>
<accession>A0A0F9PED5</accession>
<dbReference type="InterPro" id="IPR012334">
    <property type="entry name" value="Pectin_lyas_fold"/>
</dbReference>
<organism evidence="4">
    <name type="scientific">marine sediment metagenome</name>
    <dbReference type="NCBI Taxonomy" id="412755"/>
    <lineage>
        <taxon>unclassified sequences</taxon>
        <taxon>metagenomes</taxon>
        <taxon>ecological metagenomes</taxon>
    </lineage>
</organism>
<evidence type="ECO:0000259" key="2">
    <source>
        <dbReference type="Pfam" id="PF05048"/>
    </source>
</evidence>
<keyword evidence="1" id="KW-0812">Transmembrane</keyword>
<dbReference type="InterPro" id="IPR011050">
    <property type="entry name" value="Pectin_lyase_fold/virulence"/>
</dbReference>
<dbReference type="Gene3D" id="2.160.20.10">
    <property type="entry name" value="Single-stranded right-handed beta-helix, Pectin lyase-like"/>
    <property type="match status" value="4"/>
</dbReference>
<dbReference type="InterPro" id="IPR039448">
    <property type="entry name" value="Beta_helix"/>
</dbReference>
<evidence type="ECO:0000259" key="3">
    <source>
        <dbReference type="Pfam" id="PF13229"/>
    </source>
</evidence>
<feature type="domain" description="Periplasmic copper-binding protein NosD beta helix" evidence="2">
    <location>
        <begin position="255"/>
        <end position="351"/>
    </location>
</feature>
<dbReference type="EMBL" id="LAZR01005502">
    <property type="protein sequence ID" value="KKM99380.1"/>
    <property type="molecule type" value="Genomic_DNA"/>
</dbReference>
<keyword evidence="1" id="KW-0472">Membrane</keyword>
<proteinExistence type="predicted"/>
<feature type="domain" description="Periplasmic copper-binding protein NosD beta helix" evidence="2">
    <location>
        <begin position="111"/>
        <end position="253"/>
    </location>
</feature>
<dbReference type="AlphaFoldDB" id="A0A0F9PED5"/>
<feature type="transmembrane region" description="Helical" evidence="1">
    <location>
        <begin position="12"/>
        <end position="29"/>
    </location>
</feature>
<protein>
    <recommendedName>
        <fullName evidence="5">Periplasmic copper-binding protein NosD beta helix domain-containing protein</fullName>
    </recommendedName>
</protein>
<feature type="domain" description="Right handed beta helix" evidence="3">
    <location>
        <begin position="418"/>
        <end position="550"/>
    </location>
</feature>
<dbReference type="InterPro" id="IPR007742">
    <property type="entry name" value="NosD_dom"/>
</dbReference>
<dbReference type="NCBIfam" id="TIGR03804">
    <property type="entry name" value="para_beta_helix"/>
    <property type="match status" value="7"/>
</dbReference>
<sequence>MGKIINNKNPKLVFIVALFLFLLGILPLLQKCNKVTNNTGIINTNKERDLKISDPTEYLIISPFIIDDDGNGDYTWSQAVNETWCNGSGIWGDPYIIEKVKVEGQGAPLTSGIHIKNSDVYFVIRDSMIYNFGQSSGSSSAGIKFENVNNGKIYRNNCSYNSVGIRLKDSNNNTISENIASKNTAWGIALFYSNNNTLSNNKANFNNVENSNDGIELQQSNGNVIISNEVIGNGMCGISLDANSNSNNILNNTALFNGDKGIEVVGGDFNLIQGNNVSFNYYGVFVSNGNFIIIMENYLEQNEDYAIQIFFSANNLIFDNDLQDNGGGIRVLESLNQTLLGNIMTGSGIELFPRTLDEATSHYIDTTNTLNGNPVFFYVNETGLELVNFLNVSQIILANCDYSLISNTYLDQIELHFSTNSIINNNSVSNNSKNGIILTNSIGTIISGNILLNKTTAINLWYSNNSEILNNIINDNYVGIHLIYSNNNTIFMNNMNNNDYGIGLETSIDNKILQNTIHQGITGIIFLYGCKYNLISHNIIDSPDIGIYLLSLPGLGGNNYNIFVENTIKNCEQIGIYFVNYLPNENNLFYENFFINNGLHVYYDLGISFNNWNTTDIGNYWDDYAGFDANDDGIGDTPYTRVGMRDNYPIWFDGPTIVLTTPVNYTILADPPDYIIEISDPNLDTMWYSINKSDYKYVIYNNGSINLSAWSSLNEGEMSIRFYANDTFSNTNYEEVVFIKDTTPPKITILAPNHRDFVNFLAPNFTIEVEELHLDALWYTIDNGKNNISFTSNSTIDQTSWETLWNNLSNNDEITLQFYAIDAAGNVGFAEITLIRFDPSDLLIPGYNVFILFVLGVVSIIFLLAKKK</sequence>
<keyword evidence="1" id="KW-1133">Transmembrane helix</keyword>
<dbReference type="Pfam" id="PF05048">
    <property type="entry name" value="NosD"/>
    <property type="match status" value="3"/>
</dbReference>
<dbReference type="InterPro" id="IPR022441">
    <property type="entry name" value="Para_beta_helix_rpt-2"/>
</dbReference>
<feature type="transmembrane region" description="Helical" evidence="1">
    <location>
        <begin position="842"/>
        <end position="865"/>
    </location>
</feature>